<gene>
    <name evidence="2" type="ORF">HaLaN_03400</name>
</gene>
<comment type="caution">
    <text evidence="2">The sequence shown here is derived from an EMBL/GenBank/DDBJ whole genome shotgun (WGS) entry which is preliminary data.</text>
</comment>
<reference evidence="2 3" key="1">
    <citation type="submission" date="2020-02" db="EMBL/GenBank/DDBJ databases">
        <title>Draft genome sequence of Haematococcus lacustris strain NIES-144.</title>
        <authorList>
            <person name="Morimoto D."/>
            <person name="Nakagawa S."/>
            <person name="Yoshida T."/>
            <person name="Sawayama S."/>
        </authorList>
    </citation>
    <scope>NUCLEOTIDE SEQUENCE [LARGE SCALE GENOMIC DNA]</scope>
    <source>
        <strain evidence="2 3">NIES-144</strain>
    </source>
</reference>
<organism evidence="2 3">
    <name type="scientific">Haematococcus lacustris</name>
    <name type="common">Green alga</name>
    <name type="synonym">Haematococcus pluvialis</name>
    <dbReference type="NCBI Taxonomy" id="44745"/>
    <lineage>
        <taxon>Eukaryota</taxon>
        <taxon>Viridiplantae</taxon>
        <taxon>Chlorophyta</taxon>
        <taxon>core chlorophytes</taxon>
        <taxon>Chlorophyceae</taxon>
        <taxon>CS clade</taxon>
        <taxon>Chlamydomonadales</taxon>
        <taxon>Haematococcaceae</taxon>
        <taxon>Haematococcus</taxon>
    </lineage>
</organism>
<evidence type="ECO:0000313" key="2">
    <source>
        <dbReference type="EMBL" id="GFH08438.1"/>
    </source>
</evidence>
<dbReference type="AlphaFoldDB" id="A0A699YKF8"/>
<dbReference type="Proteomes" id="UP000485058">
    <property type="component" value="Unassembled WGS sequence"/>
</dbReference>
<feature type="region of interest" description="Disordered" evidence="1">
    <location>
        <begin position="1"/>
        <end position="69"/>
    </location>
</feature>
<dbReference type="EMBL" id="BLLF01000161">
    <property type="protein sequence ID" value="GFH08438.1"/>
    <property type="molecule type" value="Genomic_DNA"/>
</dbReference>
<evidence type="ECO:0000313" key="3">
    <source>
        <dbReference type="Proteomes" id="UP000485058"/>
    </source>
</evidence>
<proteinExistence type="predicted"/>
<evidence type="ECO:0000256" key="1">
    <source>
        <dbReference type="SAM" id="MobiDB-lite"/>
    </source>
</evidence>
<sequence length="69" mass="7050">MALAFAGVGAGSRVRPPDYVLLSPASHASPGPWSHKAQPISITPNRHTWHASGPHPQADSPGGSGTTLC</sequence>
<protein>
    <submittedName>
        <fullName evidence="2">Uncharacterized protein</fullName>
    </submittedName>
</protein>
<accession>A0A699YKF8</accession>
<keyword evidence="3" id="KW-1185">Reference proteome</keyword>
<name>A0A699YKF8_HAELA</name>